<reference evidence="3 5" key="2">
    <citation type="submission" date="2018-08" db="EMBL/GenBank/DDBJ databases">
        <title>Genomic Encyclopedia of Archaeal and Bacterial Type Strains, Phase II (KMG-II): from individual species to whole genera.</title>
        <authorList>
            <person name="Goeker M."/>
        </authorList>
    </citation>
    <scope>NUCLEOTIDE SEQUENCE [LARGE SCALE GENOMIC DNA]</scope>
    <source>
        <strain evidence="3 5">DSM 2261</strain>
    </source>
</reference>
<dbReference type="Proteomes" id="UP000035579">
    <property type="component" value="Chromosome"/>
</dbReference>
<evidence type="ECO:0000259" key="1">
    <source>
        <dbReference type="Pfam" id="PF13699"/>
    </source>
</evidence>
<gene>
    <name evidence="2" type="ORF">AA314_02177</name>
    <name evidence="3" type="ORF">ATI61_10440</name>
</gene>
<keyword evidence="5" id="KW-1185">Reference proteome</keyword>
<accession>A0AAC8Q3Y1</accession>
<dbReference type="AlphaFoldDB" id="A0AAC8Q3Y1"/>
<evidence type="ECO:0000313" key="5">
    <source>
        <dbReference type="Proteomes" id="UP000256345"/>
    </source>
</evidence>
<dbReference type="EMBL" id="QUMU01000004">
    <property type="protein sequence ID" value="REG32753.1"/>
    <property type="molecule type" value="Genomic_DNA"/>
</dbReference>
<reference evidence="2 4" key="1">
    <citation type="submission" date="2015-05" db="EMBL/GenBank/DDBJ databases">
        <title>Genome assembly of Archangium gephyra DSM 2261.</title>
        <authorList>
            <person name="Sharma G."/>
            <person name="Subramanian S."/>
        </authorList>
    </citation>
    <scope>NUCLEOTIDE SEQUENCE [LARGE SCALE GENOMIC DNA]</scope>
    <source>
        <strain evidence="2 4">DSM 2261</strain>
    </source>
</reference>
<protein>
    <submittedName>
        <fullName evidence="3">Uncharacterized protein DUF4157</fullName>
    </submittedName>
</protein>
<dbReference type="InterPro" id="IPR025295">
    <property type="entry name" value="eCIS_core_dom"/>
</dbReference>
<dbReference type="KEGG" id="age:AA314_02177"/>
<feature type="domain" description="eCIS core" evidence="1">
    <location>
        <begin position="28"/>
        <end position="101"/>
    </location>
</feature>
<dbReference type="Proteomes" id="UP000256345">
    <property type="component" value="Unassembled WGS sequence"/>
</dbReference>
<dbReference type="Pfam" id="PF13699">
    <property type="entry name" value="eCIS_core"/>
    <property type="match status" value="1"/>
</dbReference>
<sequence length="146" mass="15975">MLPSMNARRCLELRLPERHVPSARGGRPLPPGLRAAAEKLFGEDFSAVRVHTSARVRQLNALAFTSGSHIYIAPGLYDPETPRGVRLLGHELAHVVQQRTGRVHHPFGHGVAVVKDPALEAESDRMGAALAQWVFQRQCSASTSED</sequence>
<evidence type="ECO:0000313" key="3">
    <source>
        <dbReference type="EMBL" id="REG32753.1"/>
    </source>
</evidence>
<dbReference type="RefSeq" id="WP_053066279.1">
    <property type="nucleotide sequence ID" value="NZ_CP011509.1"/>
</dbReference>
<evidence type="ECO:0000313" key="4">
    <source>
        <dbReference type="Proteomes" id="UP000035579"/>
    </source>
</evidence>
<evidence type="ECO:0000313" key="2">
    <source>
        <dbReference type="EMBL" id="AKJ00551.1"/>
    </source>
</evidence>
<proteinExistence type="predicted"/>
<name>A0AAC8Q3Y1_9BACT</name>
<organism evidence="2 4">
    <name type="scientific">Archangium gephyra</name>
    <dbReference type="NCBI Taxonomy" id="48"/>
    <lineage>
        <taxon>Bacteria</taxon>
        <taxon>Pseudomonadati</taxon>
        <taxon>Myxococcota</taxon>
        <taxon>Myxococcia</taxon>
        <taxon>Myxococcales</taxon>
        <taxon>Cystobacterineae</taxon>
        <taxon>Archangiaceae</taxon>
        <taxon>Archangium</taxon>
    </lineage>
</organism>
<dbReference type="EMBL" id="CP011509">
    <property type="protein sequence ID" value="AKJ00551.1"/>
    <property type="molecule type" value="Genomic_DNA"/>
</dbReference>